<feature type="region of interest" description="Disordered" evidence="1">
    <location>
        <begin position="1"/>
        <end position="42"/>
    </location>
</feature>
<keyword evidence="4" id="KW-1185">Reference proteome</keyword>
<organism evidence="3 4">
    <name type="scientific">Kingdonia uniflora</name>
    <dbReference type="NCBI Taxonomy" id="39325"/>
    <lineage>
        <taxon>Eukaryota</taxon>
        <taxon>Viridiplantae</taxon>
        <taxon>Streptophyta</taxon>
        <taxon>Embryophyta</taxon>
        <taxon>Tracheophyta</taxon>
        <taxon>Spermatophyta</taxon>
        <taxon>Magnoliopsida</taxon>
        <taxon>Ranunculales</taxon>
        <taxon>Circaeasteraceae</taxon>
        <taxon>Kingdonia</taxon>
    </lineage>
</organism>
<feature type="domain" description="APO" evidence="2">
    <location>
        <begin position="587"/>
        <end position="672"/>
    </location>
</feature>
<feature type="domain" description="APO" evidence="2">
    <location>
        <begin position="452"/>
        <end position="537"/>
    </location>
</feature>
<evidence type="ECO:0000313" key="3">
    <source>
        <dbReference type="EMBL" id="KAF6176810.1"/>
    </source>
</evidence>
<dbReference type="Proteomes" id="UP000541444">
    <property type="component" value="Unassembled WGS sequence"/>
</dbReference>
<dbReference type="Pfam" id="PF05634">
    <property type="entry name" value="APO_RNA-bind"/>
    <property type="match status" value="2"/>
</dbReference>
<dbReference type="PROSITE" id="PS51499">
    <property type="entry name" value="APO"/>
    <property type="match status" value="2"/>
</dbReference>
<sequence>MRQFENNEFEDLTKDPFFDNVDVEEDYHSNHTSQDSDDVPTMDHIEDHESFADNRDFVMASSNLYKKEDHEDEEPFLPPQAPESMLTIGMEWPNIYECRSFMRNFAITQRFTFREKKNESNRTRYVCKEKPSCLWWVFITRLNDGHTMTLKNGHFIHEYSGKNGTLNINANAIWVAKEIENLIRDASTTKPMQISDIVYRRFGVRVSYYTAWNARNMVMEKIVGSYDKGYVLCLELCVEIQKSNPGSIATCSREDGNLQFTDMCINFKAALDGFTKGCRPILGLDGCFLKGKYCSHYHKVAAYVATYNQAVNPIADSSEWGEPTREIRPPPLLRPAGRPRTLKRREADEVNGVVRQPRRCIFFGLCAVLMALRKKIWHHLWKDSNGYFTQSRYYSSKVDWNKLRPMILKRIQNRSKSYPLKSMIPVAYDVLEARALLFDGVSTLLKVIPVKACKHCPEVYIGENGHMIKTCRGYKHGAKNLVHNWAAGSLSDILVPVEAFHLRNMFQDVIEHYQRFDYDRIPAVLELCYQAGAEIDNEYLHFNNSSGVACESLSPDELKSVANKTMRAYERLRSGLQKLLLVYPTKVCQYCSEVHIGPSGHKARLCGVFKHESRRGGHFWKKAEVDNLVPPKVVWRRRSQDPQVLFDKGRYYYGHAPAIVELCLQGGAVVPAKYFCMMKLHGFPPPLWKEWSLLNEGPHVAPIRHCQLSLCNMGYTRYIQ</sequence>
<evidence type="ECO:0000313" key="4">
    <source>
        <dbReference type="Proteomes" id="UP000541444"/>
    </source>
</evidence>
<dbReference type="GO" id="GO:0003723">
    <property type="term" value="F:RNA binding"/>
    <property type="evidence" value="ECO:0007669"/>
    <property type="project" value="InterPro"/>
</dbReference>
<evidence type="ECO:0000256" key="1">
    <source>
        <dbReference type="SAM" id="MobiDB-lite"/>
    </source>
</evidence>
<dbReference type="AlphaFoldDB" id="A0A7J7PBV5"/>
<dbReference type="OrthoDB" id="1898723at2759"/>
<reference evidence="3 4" key="1">
    <citation type="journal article" date="2020" name="IScience">
        <title>Genome Sequencing of the Endangered Kingdonia uniflora (Circaeasteraceae, Ranunculales) Reveals Potential Mechanisms of Evolutionary Specialization.</title>
        <authorList>
            <person name="Sun Y."/>
            <person name="Deng T."/>
            <person name="Zhang A."/>
            <person name="Moore M.J."/>
            <person name="Landis J.B."/>
            <person name="Lin N."/>
            <person name="Zhang H."/>
            <person name="Zhang X."/>
            <person name="Huang J."/>
            <person name="Zhang X."/>
            <person name="Sun H."/>
            <person name="Wang H."/>
        </authorList>
    </citation>
    <scope>NUCLEOTIDE SEQUENCE [LARGE SCALE GENOMIC DNA]</scope>
    <source>
        <strain evidence="3">TB1705</strain>
        <tissue evidence="3">Leaf</tissue>
    </source>
</reference>
<dbReference type="InterPro" id="IPR023342">
    <property type="entry name" value="APO_dom"/>
</dbReference>
<accession>A0A7J7PBV5</accession>
<dbReference type="Pfam" id="PF03108">
    <property type="entry name" value="DBD_Tnp_Mut"/>
    <property type="match status" value="1"/>
</dbReference>
<feature type="region of interest" description="Disordered" evidence="1">
    <location>
        <begin position="320"/>
        <end position="340"/>
    </location>
</feature>
<dbReference type="InterPro" id="IPR004332">
    <property type="entry name" value="Transposase_MuDR"/>
</dbReference>
<evidence type="ECO:0000259" key="2">
    <source>
        <dbReference type="PROSITE" id="PS51499"/>
    </source>
</evidence>
<dbReference type="PANTHER" id="PTHR31973">
    <property type="entry name" value="POLYPROTEIN, PUTATIVE-RELATED"/>
    <property type="match status" value="1"/>
</dbReference>
<name>A0A7J7PBV5_9MAGN</name>
<protein>
    <recommendedName>
        <fullName evidence="2">APO domain-containing protein</fullName>
    </recommendedName>
</protein>
<dbReference type="EMBL" id="JACGCM010000034">
    <property type="protein sequence ID" value="KAF6176810.1"/>
    <property type="molecule type" value="Genomic_DNA"/>
</dbReference>
<comment type="caution">
    <text evidence="3">The sequence shown here is derived from an EMBL/GenBank/DDBJ whole genome shotgun (WGS) entry which is preliminary data.</text>
</comment>
<dbReference type="PANTHER" id="PTHR31973:SF187">
    <property type="entry name" value="MUTATOR TRANSPOSASE MUDRA PROTEIN"/>
    <property type="match status" value="1"/>
</dbReference>
<proteinExistence type="predicted"/>
<gene>
    <name evidence="3" type="ORF">GIB67_037359</name>
</gene>